<protein>
    <submittedName>
        <fullName evidence="1">PEP-CTERM sorting domain-containing protein</fullName>
    </submittedName>
</protein>
<gene>
    <name evidence="1" type="ORF">HHL09_00175</name>
</gene>
<dbReference type="Proteomes" id="UP000501812">
    <property type="component" value="Chromosome"/>
</dbReference>
<evidence type="ECO:0000313" key="1">
    <source>
        <dbReference type="EMBL" id="QJE94264.1"/>
    </source>
</evidence>
<dbReference type="AlphaFoldDB" id="A0A858RCD3"/>
<sequence length="291" mass="30568">MGLDDFRNPYSYSMKIRTISRYCCYPRLSRHSVALVASGIGVAALIASSQAQDTGRWDLTEWNGVIEYTSEPDGSQGFHPTTQIHSSGGVAVALNFSANIVNAEQYFPSFEANSITTSYSPGEASWVEDLGFTLDQSVDFGPSSGQTSAAENGWLSYGLSGISGEDLSFTSSTITFTLEGGGIFTAFGGSGLGNYEISGVGTNVVTAVWNSSLGFDSASILFDDIKLSGPISGYSVLSAHESLTENEVYSSQVAVQLGEGATVVPEPSSALLAGLAGSFCLLRRRRSSVAS</sequence>
<dbReference type="EMBL" id="CP051774">
    <property type="protein sequence ID" value="QJE94264.1"/>
    <property type="molecule type" value="Genomic_DNA"/>
</dbReference>
<name>A0A858RCD3_9BACT</name>
<evidence type="ECO:0000313" key="2">
    <source>
        <dbReference type="Proteomes" id="UP000501812"/>
    </source>
</evidence>
<reference evidence="1 2" key="1">
    <citation type="submission" date="2020-04" db="EMBL/GenBank/DDBJ databases">
        <title>Luteolibacter sp. G-1-1-1 isolated from soil.</title>
        <authorList>
            <person name="Dahal R.H."/>
        </authorList>
    </citation>
    <scope>NUCLEOTIDE SEQUENCE [LARGE SCALE GENOMIC DNA]</scope>
    <source>
        <strain evidence="1 2">G-1-1-1</strain>
    </source>
</reference>
<dbReference type="RefSeq" id="WP_169452485.1">
    <property type="nucleotide sequence ID" value="NZ_CP051774.1"/>
</dbReference>
<keyword evidence="2" id="KW-1185">Reference proteome</keyword>
<dbReference type="KEGG" id="luo:HHL09_00175"/>
<organism evidence="1 2">
    <name type="scientific">Luteolibacter luteus</name>
    <dbReference type="NCBI Taxonomy" id="2728835"/>
    <lineage>
        <taxon>Bacteria</taxon>
        <taxon>Pseudomonadati</taxon>
        <taxon>Verrucomicrobiota</taxon>
        <taxon>Verrucomicrobiia</taxon>
        <taxon>Verrucomicrobiales</taxon>
        <taxon>Verrucomicrobiaceae</taxon>
        <taxon>Luteolibacter</taxon>
    </lineage>
</organism>
<dbReference type="NCBIfam" id="TIGR02595">
    <property type="entry name" value="PEP_CTERM"/>
    <property type="match status" value="1"/>
</dbReference>
<dbReference type="InterPro" id="IPR013424">
    <property type="entry name" value="Ice-binding_C"/>
</dbReference>
<proteinExistence type="predicted"/>
<accession>A0A858RCD3</accession>